<dbReference type="Pfam" id="PF14082">
    <property type="entry name" value="SduA_C"/>
    <property type="match status" value="1"/>
</dbReference>
<comment type="caution">
    <text evidence="2">The sequence shown here is derived from an EMBL/GenBank/DDBJ whole genome shotgun (WGS) entry which is preliminary data.</text>
</comment>
<proteinExistence type="predicted"/>
<dbReference type="InterPro" id="IPR025359">
    <property type="entry name" value="SduA_C"/>
</dbReference>
<dbReference type="EMBL" id="MFPX01000012">
    <property type="protein sequence ID" value="OGH66679.1"/>
    <property type="molecule type" value="Genomic_DNA"/>
</dbReference>
<gene>
    <name evidence="2" type="ORF">A3B90_02485</name>
</gene>
<evidence type="ECO:0000313" key="2">
    <source>
        <dbReference type="EMBL" id="OGH66679.1"/>
    </source>
</evidence>
<evidence type="ECO:0000313" key="3">
    <source>
        <dbReference type="Proteomes" id="UP000178742"/>
    </source>
</evidence>
<protein>
    <recommendedName>
        <fullName evidence="1">Shedu protein SduA C-terminal domain-containing protein</fullName>
    </recommendedName>
</protein>
<dbReference type="Proteomes" id="UP000178742">
    <property type="component" value="Unassembled WGS sequence"/>
</dbReference>
<organism evidence="2 3">
    <name type="scientific">Candidatus Magasanikbacteria bacterium RIFCSPHIGHO2_02_FULL_41_13</name>
    <dbReference type="NCBI Taxonomy" id="1798676"/>
    <lineage>
        <taxon>Bacteria</taxon>
        <taxon>Candidatus Magasanikiibacteriota</taxon>
    </lineage>
</organism>
<dbReference type="STRING" id="1798676.A3B90_02485"/>
<sequence length="387" mass="45261">MILIKDIEFTNANKVKLAFDLNESLDQIEIQETNDKSSCFICKKDDRRHIYDEFIIFNGPKVEVRCDISFYKSSSTGKFTPRITFFKQKKNGEIKETDKDKIRIEFVDSDRGLDNFWKLISFLFKYKDLVDTGEFASEYKVVTTNAYIAEFQTKEDYEKIEDLRQIFQEANIDEKSIRAALIDKRKQILAQFKELLLMNDYSEYKENNSITQPGDEPVWHHFLKKNDWLLGLNVDIKFIRDFADETSVGNPSTENTGNPKSDMMGIADYTTLVELKTPSTNFFTEEKSTKARTGTWSFTGDFIEGVSQCLKQKFDWDKYQGNKDLVINGQLIDQDSHRTVDPKTIFIIGNKQKELNMRSKDTSVITKRDTLERFRRNNRNVDILSYD</sequence>
<dbReference type="AlphaFoldDB" id="A0A1F6M521"/>
<feature type="domain" description="Shedu protein SduA C-terminal" evidence="1">
    <location>
        <begin position="215"/>
        <end position="387"/>
    </location>
</feature>
<name>A0A1F6M521_9BACT</name>
<feature type="non-terminal residue" evidence="2">
    <location>
        <position position="387"/>
    </location>
</feature>
<evidence type="ECO:0000259" key="1">
    <source>
        <dbReference type="Pfam" id="PF14082"/>
    </source>
</evidence>
<reference evidence="2 3" key="1">
    <citation type="journal article" date="2016" name="Nat. Commun.">
        <title>Thousands of microbial genomes shed light on interconnected biogeochemical processes in an aquifer system.</title>
        <authorList>
            <person name="Anantharaman K."/>
            <person name="Brown C.T."/>
            <person name="Hug L.A."/>
            <person name="Sharon I."/>
            <person name="Castelle C.J."/>
            <person name="Probst A.J."/>
            <person name="Thomas B.C."/>
            <person name="Singh A."/>
            <person name="Wilkins M.J."/>
            <person name="Karaoz U."/>
            <person name="Brodie E.L."/>
            <person name="Williams K.H."/>
            <person name="Hubbard S.S."/>
            <person name="Banfield J.F."/>
        </authorList>
    </citation>
    <scope>NUCLEOTIDE SEQUENCE [LARGE SCALE GENOMIC DNA]</scope>
</reference>
<accession>A0A1F6M521</accession>